<evidence type="ECO:0000313" key="2">
    <source>
        <dbReference type="EMBL" id="ELU36495.1"/>
    </source>
</evidence>
<proteinExistence type="predicted"/>
<gene>
    <name evidence="2" type="ORF">AG1IA_09475</name>
</gene>
<dbReference type="Proteomes" id="UP000011668">
    <property type="component" value="Unassembled WGS sequence"/>
</dbReference>
<feature type="domain" description="Sacsin/Nov" evidence="1">
    <location>
        <begin position="61"/>
        <end position="126"/>
    </location>
</feature>
<name>L8WEV3_THACA</name>
<dbReference type="InterPro" id="IPR058210">
    <property type="entry name" value="SACS/Nov_dom"/>
</dbReference>
<reference evidence="2 3" key="1">
    <citation type="journal article" date="2013" name="Nat. Commun.">
        <title>The evolution and pathogenic mechanisms of the rice sheath blight pathogen.</title>
        <authorList>
            <person name="Zheng A."/>
            <person name="Lin R."/>
            <person name="Xu L."/>
            <person name="Qin P."/>
            <person name="Tang C."/>
            <person name="Ai P."/>
            <person name="Zhang D."/>
            <person name="Liu Y."/>
            <person name="Sun Z."/>
            <person name="Feng H."/>
            <person name="Wang Y."/>
            <person name="Chen Y."/>
            <person name="Liang X."/>
            <person name="Fu R."/>
            <person name="Li Q."/>
            <person name="Zhang J."/>
            <person name="Yu X."/>
            <person name="Xie Z."/>
            <person name="Ding L."/>
            <person name="Guan P."/>
            <person name="Tang J."/>
            <person name="Liang Y."/>
            <person name="Wang S."/>
            <person name="Deng Q."/>
            <person name="Li S."/>
            <person name="Zhu J."/>
            <person name="Wang L."/>
            <person name="Liu H."/>
            <person name="Li P."/>
        </authorList>
    </citation>
    <scope>NUCLEOTIDE SEQUENCE [LARGE SCALE GENOMIC DNA]</scope>
    <source>
        <strain evidence="3">AG-1 IA</strain>
    </source>
</reference>
<dbReference type="HOGENOM" id="CLU_1054409_0_0_1"/>
<organism evidence="2 3">
    <name type="scientific">Thanatephorus cucumeris (strain AG1-IA)</name>
    <name type="common">Rice sheath blight fungus</name>
    <name type="synonym">Rhizoctonia solani</name>
    <dbReference type="NCBI Taxonomy" id="983506"/>
    <lineage>
        <taxon>Eukaryota</taxon>
        <taxon>Fungi</taxon>
        <taxon>Dikarya</taxon>
        <taxon>Basidiomycota</taxon>
        <taxon>Agaricomycotina</taxon>
        <taxon>Agaricomycetes</taxon>
        <taxon>Cantharellales</taxon>
        <taxon>Ceratobasidiaceae</taxon>
        <taxon>Rhizoctonia</taxon>
        <taxon>Rhizoctonia solani AG-1</taxon>
    </lineage>
</organism>
<comment type="caution">
    <text evidence="2">The sequence shown here is derived from an EMBL/GenBank/DDBJ whole genome shotgun (WGS) entry which is preliminary data.</text>
</comment>
<protein>
    <recommendedName>
        <fullName evidence="1">Sacsin/Nov domain-containing protein</fullName>
    </recommendedName>
</protein>
<accession>L8WEV3</accession>
<sequence length="264" mass="30391">MPTRANFVTVVNLICPGNVGRVSSRISHHRISRLVVELLRIRVLNWTTPRHSWQPEKTPCGNKVFRELLQNADDAHATAAEIRFDTKQHLAQQEQGAQYQVDQWTFRNNGTPFRNEDWNRLKKIGKYLQVDFENDWTYILLVAEGNPDEQKIGAFGVGEFQSQLILIISLTTSQPRILQSFLGNGRTLCEERYRMDGILLAQRRRPVVRQTRRPPCRIHQLGMDLVRNAPARVGALARSTCGHCAIFGDQFDFYDSFAKRVDVF</sequence>
<dbReference type="Gene3D" id="3.30.565.10">
    <property type="entry name" value="Histidine kinase-like ATPase, C-terminal domain"/>
    <property type="match status" value="1"/>
</dbReference>
<evidence type="ECO:0000259" key="1">
    <source>
        <dbReference type="Pfam" id="PF25794"/>
    </source>
</evidence>
<dbReference type="AlphaFoldDB" id="L8WEV3"/>
<dbReference type="SUPFAM" id="SSF55874">
    <property type="entry name" value="ATPase domain of HSP90 chaperone/DNA topoisomerase II/histidine kinase"/>
    <property type="match status" value="1"/>
</dbReference>
<evidence type="ECO:0000313" key="3">
    <source>
        <dbReference type="Proteomes" id="UP000011668"/>
    </source>
</evidence>
<dbReference type="OrthoDB" id="10031156at2759"/>
<dbReference type="EMBL" id="AFRT01003290">
    <property type="protein sequence ID" value="ELU36495.1"/>
    <property type="molecule type" value="Genomic_DNA"/>
</dbReference>
<keyword evidence="3" id="KW-1185">Reference proteome</keyword>
<dbReference type="InterPro" id="IPR036890">
    <property type="entry name" value="HATPase_C_sf"/>
</dbReference>
<dbReference type="STRING" id="983506.L8WEV3"/>
<dbReference type="PANTHER" id="PTHR47839">
    <property type="entry name" value="DOMAIN PROTEIN, PUTATIVE (AFU_ORTHOLOGUE AFUA_6G04830)-RELATED"/>
    <property type="match status" value="1"/>
</dbReference>
<dbReference type="Pfam" id="PF25794">
    <property type="entry name" value="SACS"/>
    <property type="match status" value="1"/>
</dbReference>
<dbReference type="PANTHER" id="PTHR47839:SF1">
    <property type="entry name" value="DOMAIN PROTEIN, PUTATIVE (AFU_ORTHOLOGUE AFUA_6G04830)-RELATED"/>
    <property type="match status" value="1"/>
</dbReference>